<dbReference type="PANTHER" id="PTHR11040:SF35">
    <property type="entry name" value="ZINC TRANSPORTER 5"/>
    <property type="match status" value="1"/>
</dbReference>
<accession>A0AAW2DMQ3</accession>
<dbReference type="AlphaFoldDB" id="A0AAW2DMQ3"/>
<feature type="transmembrane region" description="Helical" evidence="5">
    <location>
        <begin position="78"/>
        <end position="103"/>
    </location>
</feature>
<protein>
    <submittedName>
        <fullName evidence="6">Uncharacterized protein</fullName>
    </submittedName>
</protein>
<dbReference type="InterPro" id="IPR003689">
    <property type="entry name" value="ZIP"/>
</dbReference>
<dbReference type="PANTHER" id="PTHR11040">
    <property type="entry name" value="ZINC/IRON TRANSPORTER"/>
    <property type="match status" value="1"/>
</dbReference>
<feature type="transmembrane region" description="Helical" evidence="5">
    <location>
        <begin position="124"/>
        <end position="142"/>
    </location>
</feature>
<reference evidence="6 7" key="1">
    <citation type="submission" date="2024-01" db="EMBL/GenBank/DDBJ databases">
        <title>A telomere-to-telomere, gap-free genome of sweet tea (Lithocarpus litseifolius).</title>
        <authorList>
            <person name="Zhou J."/>
        </authorList>
    </citation>
    <scope>NUCLEOTIDE SEQUENCE [LARGE SCALE GENOMIC DNA]</scope>
    <source>
        <strain evidence="6">Zhou-2022a</strain>
        <tissue evidence="6">Leaf</tissue>
    </source>
</reference>
<name>A0AAW2DMQ3_9ROSI</name>
<gene>
    <name evidence="6" type="ORF">SO802_007108</name>
</gene>
<dbReference type="GO" id="GO:0005385">
    <property type="term" value="F:zinc ion transmembrane transporter activity"/>
    <property type="evidence" value="ECO:0007669"/>
    <property type="project" value="TreeGrafter"/>
</dbReference>
<evidence type="ECO:0000256" key="5">
    <source>
        <dbReference type="SAM" id="Phobius"/>
    </source>
</evidence>
<evidence type="ECO:0000313" key="6">
    <source>
        <dbReference type="EMBL" id="KAL0012000.1"/>
    </source>
</evidence>
<comment type="subcellular location">
    <subcellularLocation>
        <location evidence="1">Membrane</location>
        <topology evidence="1">Multi-pass membrane protein</topology>
    </subcellularLocation>
</comment>
<sequence length="155" mass="18064">MPSLWLTGISTFQSRFYTRSGCNWCLYSSTGKEEDIFFIIKAFAAGVILATGFIHIFPDAFENLELLPCLSENPWGNFPFTGFVAMVSAIGTLMVEAFATSYYERSRLNNTKNQHGMDYWRCREVWNSWSCSWILFFNWLTIRLHRFHPYISGCF</sequence>
<evidence type="ECO:0000256" key="1">
    <source>
        <dbReference type="ARBA" id="ARBA00004141"/>
    </source>
</evidence>
<keyword evidence="7" id="KW-1185">Reference proteome</keyword>
<proteinExistence type="predicted"/>
<dbReference type="GO" id="GO:0005886">
    <property type="term" value="C:plasma membrane"/>
    <property type="evidence" value="ECO:0007669"/>
    <property type="project" value="TreeGrafter"/>
</dbReference>
<organism evidence="6 7">
    <name type="scientific">Lithocarpus litseifolius</name>
    <dbReference type="NCBI Taxonomy" id="425828"/>
    <lineage>
        <taxon>Eukaryota</taxon>
        <taxon>Viridiplantae</taxon>
        <taxon>Streptophyta</taxon>
        <taxon>Embryophyta</taxon>
        <taxon>Tracheophyta</taxon>
        <taxon>Spermatophyta</taxon>
        <taxon>Magnoliopsida</taxon>
        <taxon>eudicotyledons</taxon>
        <taxon>Gunneridae</taxon>
        <taxon>Pentapetalae</taxon>
        <taxon>rosids</taxon>
        <taxon>fabids</taxon>
        <taxon>Fagales</taxon>
        <taxon>Fagaceae</taxon>
        <taxon>Lithocarpus</taxon>
    </lineage>
</organism>
<evidence type="ECO:0000256" key="2">
    <source>
        <dbReference type="ARBA" id="ARBA00022692"/>
    </source>
</evidence>
<comment type="caution">
    <text evidence="6">The sequence shown here is derived from an EMBL/GenBank/DDBJ whole genome shotgun (WGS) entry which is preliminary data.</text>
</comment>
<keyword evidence="3 5" id="KW-1133">Transmembrane helix</keyword>
<dbReference type="Pfam" id="PF02535">
    <property type="entry name" value="Zip"/>
    <property type="match status" value="1"/>
</dbReference>
<feature type="transmembrane region" description="Helical" evidence="5">
    <location>
        <begin position="36"/>
        <end position="58"/>
    </location>
</feature>
<evidence type="ECO:0000256" key="3">
    <source>
        <dbReference type="ARBA" id="ARBA00022989"/>
    </source>
</evidence>
<keyword evidence="2 5" id="KW-0812">Transmembrane</keyword>
<evidence type="ECO:0000313" key="7">
    <source>
        <dbReference type="Proteomes" id="UP001459277"/>
    </source>
</evidence>
<evidence type="ECO:0000256" key="4">
    <source>
        <dbReference type="ARBA" id="ARBA00023136"/>
    </source>
</evidence>
<dbReference type="Proteomes" id="UP001459277">
    <property type="component" value="Unassembled WGS sequence"/>
</dbReference>
<keyword evidence="4 5" id="KW-0472">Membrane</keyword>
<dbReference type="EMBL" id="JAZDWU010000002">
    <property type="protein sequence ID" value="KAL0012000.1"/>
    <property type="molecule type" value="Genomic_DNA"/>
</dbReference>